<feature type="signal peptide" evidence="1">
    <location>
        <begin position="1"/>
        <end position="20"/>
    </location>
</feature>
<keyword evidence="3" id="KW-1185">Reference proteome</keyword>
<dbReference type="EMBL" id="JBIGIB010000003">
    <property type="protein sequence ID" value="MFG6467260.1"/>
    <property type="molecule type" value="Genomic_DNA"/>
</dbReference>
<dbReference type="Proteomes" id="UP001606303">
    <property type="component" value="Unassembled WGS sequence"/>
</dbReference>
<keyword evidence="1" id="KW-0732">Signal</keyword>
<reference evidence="2 3" key="1">
    <citation type="submission" date="2024-08" db="EMBL/GenBank/DDBJ databases">
        <authorList>
            <person name="Lu H."/>
        </authorList>
    </citation>
    <scope>NUCLEOTIDE SEQUENCE [LARGE SCALE GENOMIC DNA]</scope>
    <source>
        <strain evidence="2 3">BYS87W</strain>
    </source>
</reference>
<evidence type="ECO:0000313" key="3">
    <source>
        <dbReference type="Proteomes" id="UP001606303"/>
    </source>
</evidence>
<accession>A0ABW7GZ50</accession>
<gene>
    <name evidence="2" type="ORF">ACG01O_11625</name>
</gene>
<comment type="caution">
    <text evidence="2">The sequence shown here is derived from an EMBL/GenBank/DDBJ whole genome shotgun (WGS) entry which is preliminary data.</text>
</comment>
<sequence length="136" mass="15305">MRKALIPLSILLFVAFGAQGADRKQKFASFVVNSRESPELRYEFSEAAATSNDPIVISAIGRNLLKSDLENRTDLQKIWLGRNVPKAFVIQARVQVGDCGVSQPGEFHHCDAYEFKDPKTGKVHAYYIYIGNWPFL</sequence>
<protein>
    <submittedName>
        <fullName evidence="2">Uncharacterized protein</fullName>
    </submittedName>
</protein>
<feature type="chain" id="PRO_5046205676" evidence="1">
    <location>
        <begin position="21"/>
        <end position="136"/>
    </location>
</feature>
<organism evidence="2 3">
    <name type="scientific">Pelomonas baiyunensis</name>
    <dbReference type="NCBI Taxonomy" id="3299026"/>
    <lineage>
        <taxon>Bacteria</taxon>
        <taxon>Pseudomonadati</taxon>
        <taxon>Pseudomonadota</taxon>
        <taxon>Betaproteobacteria</taxon>
        <taxon>Burkholderiales</taxon>
        <taxon>Sphaerotilaceae</taxon>
        <taxon>Roseateles</taxon>
    </lineage>
</organism>
<evidence type="ECO:0000256" key="1">
    <source>
        <dbReference type="SAM" id="SignalP"/>
    </source>
</evidence>
<dbReference type="RefSeq" id="WP_394384682.1">
    <property type="nucleotide sequence ID" value="NZ_JBIGIB010000003.1"/>
</dbReference>
<proteinExistence type="predicted"/>
<evidence type="ECO:0000313" key="2">
    <source>
        <dbReference type="EMBL" id="MFG6467260.1"/>
    </source>
</evidence>
<name>A0ABW7GZ50_9BURK</name>